<gene>
    <name evidence="5" type="ORF">N4261_08305</name>
</gene>
<dbReference type="InterPro" id="IPR001867">
    <property type="entry name" value="OmpR/PhoB-type_DNA-bd"/>
</dbReference>
<evidence type="ECO:0000313" key="5">
    <source>
        <dbReference type="EMBL" id="UXH79869.1"/>
    </source>
</evidence>
<evidence type="ECO:0000256" key="1">
    <source>
        <dbReference type="ARBA" id="ARBA00023125"/>
    </source>
</evidence>
<dbReference type="SMART" id="SM00862">
    <property type="entry name" value="Trans_reg_C"/>
    <property type="match status" value="1"/>
</dbReference>
<dbReference type="SUPFAM" id="SSF48452">
    <property type="entry name" value="TPR-like"/>
    <property type="match status" value="1"/>
</dbReference>
<dbReference type="InterPro" id="IPR027417">
    <property type="entry name" value="P-loop_NTPase"/>
</dbReference>
<dbReference type="Pfam" id="PF13401">
    <property type="entry name" value="AAA_22"/>
    <property type="match status" value="1"/>
</dbReference>
<feature type="domain" description="OmpR/PhoB-type" evidence="4">
    <location>
        <begin position="124"/>
        <end position="217"/>
    </location>
</feature>
<feature type="compositionally biased region" description="Low complexity" evidence="3">
    <location>
        <begin position="407"/>
        <end position="418"/>
    </location>
</feature>
<dbReference type="InterPro" id="IPR011990">
    <property type="entry name" value="TPR-like_helical_dom_sf"/>
</dbReference>
<dbReference type="InterPro" id="IPR016032">
    <property type="entry name" value="Sig_transdc_resp-reg_C-effctor"/>
</dbReference>
<protein>
    <submittedName>
        <fullName evidence="5">Helix-turn-helix transcriptional regulator</fullName>
    </submittedName>
</protein>
<organism evidence="5 6">
    <name type="scientific">Roseateles amylovorans</name>
    <dbReference type="NCBI Taxonomy" id="2978473"/>
    <lineage>
        <taxon>Bacteria</taxon>
        <taxon>Pseudomonadati</taxon>
        <taxon>Pseudomonadota</taxon>
        <taxon>Betaproteobacteria</taxon>
        <taxon>Burkholderiales</taxon>
        <taxon>Sphaerotilaceae</taxon>
        <taxon>Roseateles</taxon>
    </lineage>
</organism>
<dbReference type="PANTHER" id="PTHR47691">
    <property type="entry name" value="REGULATOR-RELATED"/>
    <property type="match status" value="1"/>
</dbReference>
<feature type="region of interest" description="Disordered" evidence="3">
    <location>
        <begin position="407"/>
        <end position="439"/>
    </location>
</feature>
<dbReference type="PROSITE" id="PS51755">
    <property type="entry name" value="OMPR_PHOB"/>
    <property type="match status" value="1"/>
</dbReference>
<dbReference type="Pfam" id="PF00486">
    <property type="entry name" value="Trans_reg_C"/>
    <property type="match status" value="1"/>
</dbReference>
<dbReference type="SUPFAM" id="SSF46894">
    <property type="entry name" value="C-terminal effector domain of the bipartite response regulators"/>
    <property type="match status" value="1"/>
</dbReference>
<evidence type="ECO:0000259" key="4">
    <source>
        <dbReference type="PROSITE" id="PS51755"/>
    </source>
</evidence>
<feature type="compositionally biased region" description="Basic and acidic residues" evidence="3">
    <location>
        <begin position="20"/>
        <end position="41"/>
    </location>
</feature>
<dbReference type="InterPro" id="IPR036388">
    <property type="entry name" value="WH-like_DNA-bd_sf"/>
</dbReference>
<reference evidence="5" key="1">
    <citation type="submission" date="2022-10" db="EMBL/GenBank/DDBJ databases">
        <title>Characterization and whole genome sequencing of a new Roseateles species, isolated from fresh water.</title>
        <authorList>
            <person name="Guliayeva D.Y."/>
            <person name="Akhremchuk A.E."/>
            <person name="Sikolenko M.A."/>
            <person name="Valentovich L.N."/>
            <person name="Sidarenka A.V."/>
        </authorList>
    </citation>
    <scope>NUCLEOTIDE SEQUENCE</scope>
    <source>
        <strain evidence="5">BIM B-1768</strain>
    </source>
</reference>
<feature type="compositionally biased region" description="Low complexity" evidence="3">
    <location>
        <begin position="1"/>
        <end position="19"/>
    </location>
</feature>
<dbReference type="EMBL" id="CP104562">
    <property type="protein sequence ID" value="UXH79869.1"/>
    <property type="molecule type" value="Genomic_DNA"/>
</dbReference>
<dbReference type="Gene3D" id="3.40.50.300">
    <property type="entry name" value="P-loop containing nucleotide triphosphate hydrolases"/>
    <property type="match status" value="1"/>
</dbReference>
<dbReference type="SUPFAM" id="SSF52540">
    <property type="entry name" value="P-loop containing nucleoside triphosphate hydrolases"/>
    <property type="match status" value="1"/>
</dbReference>
<dbReference type="InterPro" id="IPR049945">
    <property type="entry name" value="AAA_22"/>
</dbReference>
<evidence type="ECO:0000313" key="6">
    <source>
        <dbReference type="Proteomes" id="UP001064933"/>
    </source>
</evidence>
<feature type="region of interest" description="Disordered" evidence="3">
    <location>
        <begin position="1"/>
        <end position="54"/>
    </location>
</feature>
<dbReference type="Proteomes" id="UP001064933">
    <property type="component" value="Chromosome"/>
</dbReference>
<name>A0ABY6B3V3_9BURK</name>
<feature type="DNA-binding region" description="OmpR/PhoB-type" evidence="2">
    <location>
        <begin position="124"/>
        <end position="217"/>
    </location>
</feature>
<evidence type="ECO:0000256" key="3">
    <source>
        <dbReference type="SAM" id="MobiDB-lite"/>
    </source>
</evidence>
<keyword evidence="1 2" id="KW-0238">DNA-binding</keyword>
<dbReference type="Gene3D" id="1.10.10.10">
    <property type="entry name" value="Winged helix-like DNA-binding domain superfamily/Winged helix DNA-binding domain"/>
    <property type="match status" value="1"/>
</dbReference>
<dbReference type="CDD" id="cd00383">
    <property type="entry name" value="trans_reg_C"/>
    <property type="match status" value="1"/>
</dbReference>
<dbReference type="Gene3D" id="1.25.40.10">
    <property type="entry name" value="Tetratricopeptide repeat domain"/>
    <property type="match status" value="1"/>
</dbReference>
<dbReference type="RefSeq" id="WP_261759687.1">
    <property type="nucleotide sequence ID" value="NZ_CP104562.2"/>
</dbReference>
<keyword evidence="6" id="KW-1185">Reference proteome</keyword>
<evidence type="ECO:0000256" key="2">
    <source>
        <dbReference type="PROSITE-ProRule" id="PRU01091"/>
    </source>
</evidence>
<accession>A0ABY6B3V3</accession>
<dbReference type="PANTHER" id="PTHR47691:SF3">
    <property type="entry name" value="HTH-TYPE TRANSCRIPTIONAL REGULATOR RV0890C-RELATED"/>
    <property type="match status" value="1"/>
</dbReference>
<proteinExistence type="predicted"/>
<sequence>MSAAKTAATSATDAPTPADRLTDRRSHRTTDHTIDRRHAGEGDATSVSTGGIQAGPGAGVKAAASIAMAQGSDVTGDDAGRWRRLAGAGAGPAAGVEVQTALGEAAQGEHVDVAAAPGTPVPATRQYRFGEFKLLPGERLLFRRGTAVALTARAFRLLVELVEHAGRLLSKDELMRRVWPGVVVEENNLAVQIATLRKVLGPQAIVTIAGCGYRFAMEATAVDAEDAPASGRAGNLPVRLPPLIGRTQELANVMRLQAEAPLLTLCGEAGVGKTRLAQAVAMSLRGRHADGAWWVDLAALPAGTDVAAAIARTLGINLPAGGDRVGTLAARLSTVSMLLVLDNAEHLIDETGRVAQRLVQSTPAIAVLVTSQQPLGLEGEHLVRLGPLPVDDAVALLAQRAGVQRTGAEGAAESMGMGPTDDAGESGGEAESAANQHGAVERRHVDEGLTVWDATHARTAARICQRLDGNPLAIQLAAARVHALGLDGLEARLPQRLTLLAPGEPARATRRNALAAALSWSCELLSDRERAVLRRLGVFPASFSLQGAALALADDLLPAGRVIDAILALVDRSLIAVEPVVPRRLRLMETMRLFALEQMAVAGETAAMRVRWCAGVRWLFDEAYEEHWRAPQATWRARYEPELTTLWPALETAIQACPDEAVALFASSWPVWMMAEAQDRARAIAPRLVPLVEAHGDPQVRARFWEAMSRGHALDHPSVARDASRRAAALYRALGDARGEYLAEVELAFNWRVDGPQAREALERAKALEDPDWPALVLERGWTTVAMVHTTAGEHEAARHAFEAAVEVCRRDGHEVGILRGLVNLADLARVEGQLAQAVAQGEALRTRLASAPATGLLGTALTNLVGALLAMDQTERAQAVSEECARRMGPLLFDACVWTSLDTLGLLHLKRGQVENAARLAGAADRAFRAHGQDARQPNEAVDQQLLDAGLKAALGDERRQQLREEGERMDDVRALCLAFGLSAKVARAV</sequence>